<dbReference type="Proteomes" id="UP000315440">
    <property type="component" value="Unassembled WGS sequence"/>
</dbReference>
<accession>A0A5C5ZUS7</accession>
<dbReference type="AlphaFoldDB" id="A0A5C5ZUS7"/>
<keyword evidence="2" id="KW-1185">Reference proteome</keyword>
<evidence type="ECO:0000313" key="1">
    <source>
        <dbReference type="EMBL" id="TWT89983.1"/>
    </source>
</evidence>
<organism evidence="1 2">
    <name type="scientific">Pseudobythopirellula maris</name>
    <dbReference type="NCBI Taxonomy" id="2527991"/>
    <lineage>
        <taxon>Bacteria</taxon>
        <taxon>Pseudomonadati</taxon>
        <taxon>Planctomycetota</taxon>
        <taxon>Planctomycetia</taxon>
        <taxon>Pirellulales</taxon>
        <taxon>Lacipirellulaceae</taxon>
        <taxon>Pseudobythopirellula</taxon>
    </lineage>
</organism>
<gene>
    <name evidence="1" type="ORF">Mal64_03650</name>
</gene>
<comment type="caution">
    <text evidence="1">The sequence shown here is derived from an EMBL/GenBank/DDBJ whole genome shotgun (WGS) entry which is preliminary data.</text>
</comment>
<sequence>MPRRFGLAEENSHREYEIRRLLIGNHLALDTIDDETCSVHVIGFRPSRRLPRPNDLPEVD</sequence>
<proteinExistence type="predicted"/>
<reference evidence="1 2" key="1">
    <citation type="submission" date="2019-02" db="EMBL/GenBank/DDBJ databases">
        <title>Deep-cultivation of Planctomycetes and their phenomic and genomic characterization uncovers novel biology.</title>
        <authorList>
            <person name="Wiegand S."/>
            <person name="Jogler M."/>
            <person name="Boedeker C."/>
            <person name="Pinto D."/>
            <person name="Vollmers J."/>
            <person name="Rivas-Marin E."/>
            <person name="Kohn T."/>
            <person name="Peeters S.H."/>
            <person name="Heuer A."/>
            <person name="Rast P."/>
            <person name="Oberbeckmann S."/>
            <person name="Bunk B."/>
            <person name="Jeske O."/>
            <person name="Meyerdierks A."/>
            <person name="Storesund J.E."/>
            <person name="Kallscheuer N."/>
            <person name="Luecker S."/>
            <person name="Lage O.M."/>
            <person name="Pohl T."/>
            <person name="Merkel B.J."/>
            <person name="Hornburger P."/>
            <person name="Mueller R.-W."/>
            <person name="Bruemmer F."/>
            <person name="Labrenz M."/>
            <person name="Spormann A.M."/>
            <person name="Op Den Camp H."/>
            <person name="Overmann J."/>
            <person name="Amann R."/>
            <person name="Jetten M.S.M."/>
            <person name="Mascher T."/>
            <person name="Medema M.H."/>
            <person name="Devos D.P."/>
            <person name="Kaster A.-K."/>
            <person name="Ovreas L."/>
            <person name="Rohde M."/>
            <person name="Galperin M.Y."/>
            <person name="Jogler C."/>
        </authorList>
    </citation>
    <scope>NUCLEOTIDE SEQUENCE [LARGE SCALE GENOMIC DNA]</scope>
    <source>
        <strain evidence="1 2">Mal64</strain>
    </source>
</reference>
<dbReference type="EMBL" id="SJPQ01000001">
    <property type="protein sequence ID" value="TWT89983.1"/>
    <property type="molecule type" value="Genomic_DNA"/>
</dbReference>
<name>A0A5C5ZUS7_9BACT</name>
<protein>
    <submittedName>
        <fullName evidence="1">Uncharacterized protein</fullName>
    </submittedName>
</protein>
<evidence type="ECO:0000313" key="2">
    <source>
        <dbReference type="Proteomes" id="UP000315440"/>
    </source>
</evidence>